<keyword evidence="2" id="KW-1185">Reference proteome</keyword>
<gene>
    <name evidence="1" type="ORF">O181_125013</name>
</gene>
<comment type="caution">
    <text evidence="1">The sequence shown here is derived from an EMBL/GenBank/DDBJ whole genome shotgun (WGS) entry which is preliminary data.</text>
</comment>
<dbReference type="Proteomes" id="UP000765509">
    <property type="component" value="Unassembled WGS sequence"/>
</dbReference>
<dbReference type="AlphaFoldDB" id="A0A9Q3KNX9"/>
<evidence type="ECO:0000313" key="2">
    <source>
        <dbReference type="Proteomes" id="UP000765509"/>
    </source>
</evidence>
<protein>
    <submittedName>
        <fullName evidence="1">Uncharacterized protein</fullName>
    </submittedName>
</protein>
<accession>A0A9Q3KNX9</accession>
<organism evidence="1 2">
    <name type="scientific">Austropuccinia psidii MF-1</name>
    <dbReference type="NCBI Taxonomy" id="1389203"/>
    <lineage>
        <taxon>Eukaryota</taxon>
        <taxon>Fungi</taxon>
        <taxon>Dikarya</taxon>
        <taxon>Basidiomycota</taxon>
        <taxon>Pucciniomycotina</taxon>
        <taxon>Pucciniomycetes</taxon>
        <taxon>Pucciniales</taxon>
        <taxon>Sphaerophragmiaceae</taxon>
        <taxon>Austropuccinia</taxon>
    </lineage>
</organism>
<name>A0A9Q3KNX9_9BASI</name>
<reference evidence="1" key="1">
    <citation type="submission" date="2021-03" db="EMBL/GenBank/DDBJ databases">
        <title>Draft genome sequence of rust myrtle Austropuccinia psidii MF-1, a brazilian biotype.</title>
        <authorList>
            <person name="Quecine M.C."/>
            <person name="Pachon D.M.R."/>
            <person name="Bonatelli M.L."/>
            <person name="Correr F.H."/>
            <person name="Franceschini L.M."/>
            <person name="Leite T.F."/>
            <person name="Margarido G.R.A."/>
            <person name="Almeida C.A."/>
            <person name="Ferrarezi J.A."/>
            <person name="Labate C.A."/>
        </authorList>
    </citation>
    <scope>NUCLEOTIDE SEQUENCE</scope>
    <source>
        <strain evidence="1">MF-1</strain>
    </source>
</reference>
<dbReference type="EMBL" id="AVOT02120492">
    <property type="protein sequence ID" value="MBW0585298.1"/>
    <property type="molecule type" value="Genomic_DNA"/>
</dbReference>
<dbReference type="OrthoDB" id="4369127at2759"/>
<proteinExistence type="predicted"/>
<evidence type="ECO:0000313" key="1">
    <source>
        <dbReference type="EMBL" id="MBW0585298.1"/>
    </source>
</evidence>
<sequence length="111" mass="12925">MLEKGWNQRPPYDTPKKYLVYIHPTASSFKRMLEKARHHVNRCMQDYFKYEKGRWDKSQKPPDFEIGDLVLVSTLNFNDIKGAKKLKDSFEGPFLIKALHGPTAVQLELTG</sequence>